<name>A0A9D2NYA1_9FIRM</name>
<dbReference type="Gene3D" id="3.40.50.10850">
    <property type="entry name" value="Ntrc-like two-domain protein"/>
    <property type="match status" value="1"/>
</dbReference>
<dbReference type="GO" id="GO:0005829">
    <property type="term" value="C:cytosol"/>
    <property type="evidence" value="ECO:0007669"/>
    <property type="project" value="TreeGrafter"/>
</dbReference>
<accession>A0A9D2NYA1</accession>
<feature type="domain" description="AAA" evidence="1">
    <location>
        <begin position="126"/>
        <end position="291"/>
    </location>
</feature>
<protein>
    <submittedName>
        <fullName evidence="2">AAA family ATPase</fullName>
    </submittedName>
</protein>
<dbReference type="EMBL" id="DWWK01000197">
    <property type="protein sequence ID" value="HJC39776.1"/>
    <property type="molecule type" value="Genomic_DNA"/>
</dbReference>
<dbReference type="GO" id="GO:0009898">
    <property type="term" value="C:cytoplasmic side of plasma membrane"/>
    <property type="evidence" value="ECO:0007669"/>
    <property type="project" value="TreeGrafter"/>
</dbReference>
<dbReference type="InterPro" id="IPR027417">
    <property type="entry name" value="P-loop_NTPase"/>
</dbReference>
<dbReference type="Pfam" id="PF13614">
    <property type="entry name" value="AAA_31"/>
    <property type="match status" value="1"/>
</dbReference>
<dbReference type="InterPro" id="IPR050625">
    <property type="entry name" value="ParA/MinD_ATPase"/>
</dbReference>
<comment type="caution">
    <text evidence="2">The sequence shown here is derived from an EMBL/GenBank/DDBJ whole genome shotgun (WGS) entry which is preliminary data.</text>
</comment>
<dbReference type="Gene3D" id="3.40.50.300">
    <property type="entry name" value="P-loop containing nucleotide triphosphate hydrolases"/>
    <property type="match status" value="1"/>
</dbReference>
<reference evidence="2" key="2">
    <citation type="submission" date="2021-04" db="EMBL/GenBank/DDBJ databases">
        <authorList>
            <person name="Gilroy R."/>
        </authorList>
    </citation>
    <scope>NUCLEOTIDE SEQUENCE</scope>
    <source>
        <strain evidence="2">ChiGjej1B1-1692</strain>
    </source>
</reference>
<gene>
    <name evidence="2" type="ORF">H9757_12090</name>
</gene>
<evidence type="ECO:0000313" key="3">
    <source>
        <dbReference type="Proteomes" id="UP000823894"/>
    </source>
</evidence>
<dbReference type="PANTHER" id="PTHR43384:SF10">
    <property type="entry name" value="ATPASE INVOLVED IN CHROMOSOME PARTITIONING, PARA_MIND FAMILY"/>
    <property type="match status" value="1"/>
</dbReference>
<dbReference type="GO" id="GO:0051782">
    <property type="term" value="P:negative regulation of cell division"/>
    <property type="evidence" value="ECO:0007669"/>
    <property type="project" value="TreeGrafter"/>
</dbReference>
<organism evidence="2 3">
    <name type="scientific">Candidatus Mediterraneibacter faecigallinarum</name>
    <dbReference type="NCBI Taxonomy" id="2838669"/>
    <lineage>
        <taxon>Bacteria</taxon>
        <taxon>Bacillati</taxon>
        <taxon>Bacillota</taxon>
        <taxon>Clostridia</taxon>
        <taxon>Lachnospirales</taxon>
        <taxon>Lachnospiraceae</taxon>
        <taxon>Mediterraneibacter</taxon>
    </lineage>
</organism>
<dbReference type="GO" id="GO:0005524">
    <property type="term" value="F:ATP binding"/>
    <property type="evidence" value="ECO:0007669"/>
    <property type="project" value="TreeGrafter"/>
</dbReference>
<proteinExistence type="predicted"/>
<dbReference type="PANTHER" id="PTHR43384">
    <property type="entry name" value="SEPTUM SITE-DETERMINING PROTEIN MIND HOMOLOG, CHLOROPLASTIC-RELATED"/>
    <property type="match status" value="1"/>
</dbReference>
<sequence length="352" mass="40159">MAKPRIIIADTDINYIIPLQAKFAEEYPNETDLEIITDADYFAKLFSTPQKADILIVSDQLYSGKLRRHDIGRLFVMMEKYEEGMTDELSINRLFKYTSIREIFTEIVGKSSEILNVSTHRKKMCQIILVCSAAGGVGKTTVALGLAGCLTGNYKKVLYIDAERMQVFQHHLNNRGPVSAPDVYMKLADPKDSVYQEIRHVIRREKFSYLPPFKAPLMSLGLQYSVYGRIAESAKKTEEYDFIIIDTDSVFDEEKARLLGEADKVVVVTRQTKDSVFATETLVSNINGVSSEKYFFICNDFRKDEENFLTSPETPVRFHVNEYIDHFSRGGNFTLEELAHNMGIQKTAFLVM</sequence>
<reference evidence="2" key="1">
    <citation type="journal article" date="2021" name="PeerJ">
        <title>Extensive microbial diversity within the chicken gut microbiome revealed by metagenomics and culture.</title>
        <authorList>
            <person name="Gilroy R."/>
            <person name="Ravi A."/>
            <person name="Getino M."/>
            <person name="Pursley I."/>
            <person name="Horton D.L."/>
            <person name="Alikhan N.F."/>
            <person name="Baker D."/>
            <person name="Gharbi K."/>
            <person name="Hall N."/>
            <person name="Watson M."/>
            <person name="Adriaenssens E.M."/>
            <person name="Foster-Nyarko E."/>
            <person name="Jarju S."/>
            <person name="Secka A."/>
            <person name="Antonio M."/>
            <person name="Oren A."/>
            <person name="Chaudhuri R.R."/>
            <person name="La Ragione R."/>
            <person name="Hildebrand F."/>
            <person name="Pallen M.J."/>
        </authorList>
    </citation>
    <scope>NUCLEOTIDE SEQUENCE</scope>
    <source>
        <strain evidence="2">ChiGjej1B1-1692</strain>
    </source>
</reference>
<dbReference type="Proteomes" id="UP000823894">
    <property type="component" value="Unassembled WGS sequence"/>
</dbReference>
<evidence type="ECO:0000259" key="1">
    <source>
        <dbReference type="Pfam" id="PF13614"/>
    </source>
</evidence>
<dbReference type="GO" id="GO:0016887">
    <property type="term" value="F:ATP hydrolysis activity"/>
    <property type="evidence" value="ECO:0007669"/>
    <property type="project" value="TreeGrafter"/>
</dbReference>
<dbReference type="InterPro" id="IPR025669">
    <property type="entry name" value="AAA_dom"/>
</dbReference>
<evidence type="ECO:0000313" key="2">
    <source>
        <dbReference type="EMBL" id="HJC39776.1"/>
    </source>
</evidence>
<dbReference type="AlphaFoldDB" id="A0A9D2NYA1"/>
<dbReference type="SUPFAM" id="SSF52540">
    <property type="entry name" value="P-loop containing nucleoside triphosphate hydrolases"/>
    <property type="match status" value="1"/>
</dbReference>